<comment type="caution">
    <text evidence="1">The sequence shown here is derived from an EMBL/GenBank/DDBJ whole genome shotgun (WGS) entry which is preliminary data.</text>
</comment>
<evidence type="ECO:0008006" key="3">
    <source>
        <dbReference type="Google" id="ProtNLM"/>
    </source>
</evidence>
<sequence>MDMSSFPKILRFKQKDGPHPQLLRWSEWFFKYSFDVKHIRGKINVLANILTKPPEKILVITPSSLSSQKKKATLSNPPLPFSTQYVPPNSHPEHPLEVLSLIIEKRFHKEAMNMMFSHQLDVFKNFGGLYLKPLGLHSEYPFIHPIKLQFTEFPNELKWMLWYLTHLYHIGIQFDILDLQYFLTVAYQGQENPKLHNLATFLKWFYLLNHWLDMITLKLEQPKGTPPSSVVIIFYKPQYFMQHGASTQLGAFPTAWIHKTYSLEVDTNPHNYKALQKYLCQLNRTIPTEIWPRGDVLAHWDFNTEPPTPYQIDNAWKDTPTWDKDKSTLMDLDSSPNDSKWEEKLYKAKLDKEIRIEEQNLKA</sequence>
<organism evidence="1 2">
    <name type="scientific">Gossypium klotzschianum</name>
    <dbReference type="NCBI Taxonomy" id="34286"/>
    <lineage>
        <taxon>Eukaryota</taxon>
        <taxon>Viridiplantae</taxon>
        <taxon>Streptophyta</taxon>
        <taxon>Embryophyta</taxon>
        <taxon>Tracheophyta</taxon>
        <taxon>Spermatophyta</taxon>
        <taxon>Magnoliopsida</taxon>
        <taxon>eudicotyledons</taxon>
        <taxon>Gunneridae</taxon>
        <taxon>Pentapetalae</taxon>
        <taxon>rosids</taxon>
        <taxon>malvids</taxon>
        <taxon>Malvales</taxon>
        <taxon>Malvaceae</taxon>
        <taxon>Malvoideae</taxon>
        <taxon>Gossypium</taxon>
    </lineage>
</organism>
<dbReference type="Proteomes" id="UP000593573">
    <property type="component" value="Unassembled WGS sequence"/>
</dbReference>
<evidence type="ECO:0000313" key="2">
    <source>
        <dbReference type="Proteomes" id="UP000593573"/>
    </source>
</evidence>
<dbReference type="EMBL" id="JABFAB010000007">
    <property type="protein sequence ID" value="MBA0652025.1"/>
    <property type="molecule type" value="Genomic_DNA"/>
</dbReference>
<gene>
    <name evidence="1" type="ORF">Goklo_019313</name>
</gene>
<evidence type="ECO:0000313" key="1">
    <source>
        <dbReference type="EMBL" id="MBA0652025.1"/>
    </source>
</evidence>
<dbReference type="OrthoDB" id="1001052at2759"/>
<protein>
    <recommendedName>
        <fullName evidence="3">Reverse transcriptase RNase H-like domain-containing protein</fullName>
    </recommendedName>
</protein>
<dbReference type="AlphaFoldDB" id="A0A7J8UNC3"/>
<accession>A0A7J8UNC3</accession>
<feature type="non-terminal residue" evidence="1">
    <location>
        <position position="363"/>
    </location>
</feature>
<name>A0A7J8UNC3_9ROSI</name>
<reference evidence="1 2" key="1">
    <citation type="journal article" date="2019" name="Genome Biol. Evol.">
        <title>Insights into the evolution of the New World diploid cottons (Gossypium, subgenus Houzingenia) based on genome sequencing.</title>
        <authorList>
            <person name="Grover C.E."/>
            <person name="Arick M.A. 2nd"/>
            <person name="Thrash A."/>
            <person name="Conover J.L."/>
            <person name="Sanders W.S."/>
            <person name="Peterson D.G."/>
            <person name="Frelichowski J.E."/>
            <person name="Scheffler J.A."/>
            <person name="Scheffler B.E."/>
            <person name="Wendel J.F."/>
        </authorList>
    </citation>
    <scope>NUCLEOTIDE SEQUENCE [LARGE SCALE GENOMIC DNA]</scope>
    <source>
        <strain evidence="1">57</strain>
        <tissue evidence="1">Leaf</tissue>
    </source>
</reference>
<proteinExistence type="predicted"/>
<keyword evidence="2" id="KW-1185">Reference proteome</keyword>